<evidence type="ECO:0000313" key="3">
    <source>
        <dbReference type="Proteomes" id="UP001549146"/>
    </source>
</evidence>
<dbReference type="RefSeq" id="WP_354510314.1">
    <property type="nucleotide sequence ID" value="NZ_JBEPMO010000019.1"/>
</dbReference>
<protein>
    <recommendedName>
        <fullName evidence="4">WG containing repeat-containing protein</fullName>
    </recommendedName>
</protein>
<dbReference type="PANTHER" id="PTHR37841">
    <property type="entry name" value="GLR2918 PROTEIN"/>
    <property type="match status" value="1"/>
</dbReference>
<evidence type="ECO:0008006" key="4">
    <source>
        <dbReference type="Google" id="ProtNLM"/>
    </source>
</evidence>
<dbReference type="InterPro" id="IPR032774">
    <property type="entry name" value="WG_beta_rep"/>
</dbReference>
<feature type="chain" id="PRO_5046161025" description="WG containing repeat-containing protein" evidence="1">
    <location>
        <begin position="19"/>
        <end position="378"/>
    </location>
</feature>
<dbReference type="Pfam" id="PF14903">
    <property type="entry name" value="WG_beta_rep"/>
    <property type="match status" value="2"/>
</dbReference>
<gene>
    <name evidence="2" type="ORF">ABID46_002365</name>
</gene>
<dbReference type="PANTHER" id="PTHR37841:SF1">
    <property type="entry name" value="DUF3298 DOMAIN-CONTAINING PROTEIN"/>
    <property type="match status" value="1"/>
</dbReference>
<proteinExistence type="predicted"/>
<feature type="signal peptide" evidence="1">
    <location>
        <begin position="1"/>
        <end position="18"/>
    </location>
</feature>
<evidence type="ECO:0000256" key="1">
    <source>
        <dbReference type="SAM" id="SignalP"/>
    </source>
</evidence>
<reference evidence="2 3" key="1">
    <citation type="submission" date="2024-06" db="EMBL/GenBank/DDBJ databases">
        <title>Genomic Encyclopedia of Type Strains, Phase IV (KMG-IV): sequencing the most valuable type-strain genomes for metagenomic binning, comparative biology and taxonomic classification.</title>
        <authorList>
            <person name="Goeker M."/>
        </authorList>
    </citation>
    <scope>NUCLEOTIDE SEQUENCE [LARGE SCALE GENOMIC DNA]</scope>
    <source>
        <strain evidence="2 3">DSM 29388</strain>
    </source>
</reference>
<dbReference type="EMBL" id="JBEPMO010000019">
    <property type="protein sequence ID" value="MET3732774.1"/>
    <property type="molecule type" value="Genomic_DNA"/>
</dbReference>
<keyword evidence="3" id="KW-1185">Reference proteome</keyword>
<comment type="caution">
    <text evidence="2">The sequence shown here is derived from an EMBL/GenBank/DDBJ whole genome shotgun (WGS) entry which is preliminary data.</text>
</comment>
<accession>A0ABV2LXA0</accession>
<sequence>MKPFFAFFILLVSSLLLHSCGTYQFNRTKEFSKFEHSFSEIDGEYYGYSIPTKKQENPYNATLLFNLGIESDFFTIKYLGDNKVKIEYTDLTNEGYIQKELILEGKLKKRFFEVYFNKKQLIIPVLFSTIQIDRIRIGKDENGNLVLMNFYERSGNLFILSDSKTWETPYIFIKSNQYLQPRPYFSNGKWGYKDSQENIVIEPKYEFTKTFYDQTAIVKNNGKLGLVNFEGLEVSEPTYDELTLTFTNENAAYYLAKTNDKIGIINTSGEITVPVIYDEFRYGFNNSFSTVLNDKYGYANIDGVIIPAIYAEKFYFNHETGFAKVERDGYYYFVDKEGYEYEAKTEKKFEVFSFIPTPVLVPDLTKKRKIKFEEQFIE</sequence>
<evidence type="ECO:0000313" key="2">
    <source>
        <dbReference type="EMBL" id="MET3732774.1"/>
    </source>
</evidence>
<dbReference type="Proteomes" id="UP001549146">
    <property type="component" value="Unassembled WGS sequence"/>
</dbReference>
<organism evidence="2 3">
    <name type="scientific">Moheibacter stercoris</name>
    <dbReference type="NCBI Taxonomy" id="1628251"/>
    <lineage>
        <taxon>Bacteria</taxon>
        <taxon>Pseudomonadati</taxon>
        <taxon>Bacteroidota</taxon>
        <taxon>Flavobacteriia</taxon>
        <taxon>Flavobacteriales</taxon>
        <taxon>Weeksellaceae</taxon>
        <taxon>Moheibacter</taxon>
    </lineage>
</organism>
<keyword evidence="1" id="KW-0732">Signal</keyword>
<name>A0ABV2LXA0_9FLAO</name>